<keyword evidence="4" id="KW-1185">Reference proteome</keyword>
<dbReference type="Proteomes" id="UP000011668">
    <property type="component" value="Unassembled WGS sequence"/>
</dbReference>
<dbReference type="EMBL" id="AFRT01005525">
    <property type="protein sequence ID" value="ELU35721.1"/>
    <property type="molecule type" value="Genomic_DNA"/>
</dbReference>
<reference evidence="3 4" key="1">
    <citation type="journal article" date="2013" name="Nat. Commun.">
        <title>The evolution and pathogenic mechanisms of the rice sheath blight pathogen.</title>
        <authorList>
            <person name="Zheng A."/>
            <person name="Lin R."/>
            <person name="Xu L."/>
            <person name="Qin P."/>
            <person name="Tang C."/>
            <person name="Ai P."/>
            <person name="Zhang D."/>
            <person name="Liu Y."/>
            <person name="Sun Z."/>
            <person name="Feng H."/>
            <person name="Wang Y."/>
            <person name="Chen Y."/>
            <person name="Liang X."/>
            <person name="Fu R."/>
            <person name="Li Q."/>
            <person name="Zhang J."/>
            <person name="Yu X."/>
            <person name="Xie Z."/>
            <person name="Ding L."/>
            <person name="Guan P."/>
            <person name="Tang J."/>
            <person name="Liang Y."/>
            <person name="Wang S."/>
            <person name="Deng Q."/>
            <person name="Li S."/>
            <person name="Zhu J."/>
            <person name="Wang L."/>
            <person name="Liu H."/>
            <person name="Li P."/>
        </authorList>
    </citation>
    <scope>NUCLEOTIDE SEQUENCE [LARGE SCALE GENOMIC DNA]</scope>
    <source>
        <strain evidence="4">AG-1 IA</strain>
    </source>
</reference>
<protein>
    <submittedName>
        <fullName evidence="3">Uncharacterized protein</fullName>
    </submittedName>
</protein>
<keyword evidence="2" id="KW-0472">Membrane</keyword>
<keyword evidence="2" id="KW-0812">Transmembrane</keyword>
<feature type="region of interest" description="Disordered" evidence="1">
    <location>
        <begin position="1"/>
        <end position="27"/>
    </location>
</feature>
<comment type="caution">
    <text evidence="3">The sequence shown here is derived from an EMBL/GenBank/DDBJ whole genome shotgun (WGS) entry which is preliminary data.</text>
</comment>
<feature type="transmembrane region" description="Helical" evidence="2">
    <location>
        <begin position="34"/>
        <end position="53"/>
    </location>
</feature>
<accession>L8WC17</accession>
<evidence type="ECO:0000313" key="4">
    <source>
        <dbReference type="Proteomes" id="UP000011668"/>
    </source>
</evidence>
<evidence type="ECO:0000313" key="3">
    <source>
        <dbReference type="EMBL" id="ELU35721.1"/>
    </source>
</evidence>
<sequence length="73" mass="8175">MHRAQMSISFKSMTARPPIPAPHTTSPPVLNRNTMSVCVLGPVSILMLFLRLLNWKCTETRPTCCWKDSSACL</sequence>
<proteinExistence type="predicted"/>
<keyword evidence="2" id="KW-1133">Transmembrane helix</keyword>
<evidence type="ECO:0000256" key="2">
    <source>
        <dbReference type="SAM" id="Phobius"/>
    </source>
</evidence>
<dbReference type="AlphaFoldDB" id="L8WC17"/>
<gene>
    <name evidence="3" type="ORF">AG1IA_10250</name>
</gene>
<feature type="compositionally biased region" description="Polar residues" evidence="1">
    <location>
        <begin position="1"/>
        <end position="12"/>
    </location>
</feature>
<organism evidence="3 4">
    <name type="scientific">Thanatephorus cucumeris (strain AG1-IA)</name>
    <name type="common">Rice sheath blight fungus</name>
    <name type="synonym">Rhizoctonia solani</name>
    <dbReference type="NCBI Taxonomy" id="983506"/>
    <lineage>
        <taxon>Eukaryota</taxon>
        <taxon>Fungi</taxon>
        <taxon>Dikarya</taxon>
        <taxon>Basidiomycota</taxon>
        <taxon>Agaricomycotina</taxon>
        <taxon>Agaricomycetes</taxon>
        <taxon>Cantharellales</taxon>
        <taxon>Ceratobasidiaceae</taxon>
        <taxon>Rhizoctonia</taxon>
        <taxon>Rhizoctonia solani AG-1</taxon>
    </lineage>
</organism>
<name>L8WC17_THACA</name>
<evidence type="ECO:0000256" key="1">
    <source>
        <dbReference type="SAM" id="MobiDB-lite"/>
    </source>
</evidence>
<dbReference type="HOGENOM" id="CLU_2706507_0_0_1"/>